<evidence type="ECO:0000313" key="2">
    <source>
        <dbReference type="EMBL" id="PIK57248.1"/>
    </source>
</evidence>
<keyword evidence="3" id="KW-1185">Reference proteome</keyword>
<dbReference type="InterPro" id="IPR006652">
    <property type="entry name" value="Kelch_1"/>
</dbReference>
<evidence type="ECO:0000313" key="3">
    <source>
        <dbReference type="Proteomes" id="UP000230750"/>
    </source>
</evidence>
<feature type="non-terminal residue" evidence="2">
    <location>
        <position position="473"/>
    </location>
</feature>
<evidence type="ECO:0000256" key="1">
    <source>
        <dbReference type="ARBA" id="ARBA00022441"/>
    </source>
</evidence>
<comment type="caution">
    <text evidence="2">The sequence shown here is derived from an EMBL/GenBank/DDBJ whole genome shotgun (WGS) entry which is preliminary data.</text>
</comment>
<accession>A0A2G8LAF3</accession>
<dbReference type="STRING" id="307972.A0A2G8LAF3"/>
<dbReference type="Proteomes" id="UP000230750">
    <property type="component" value="Unassembled WGS sequence"/>
</dbReference>
<dbReference type="Pfam" id="PF24681">
    <property type="entry name" value="Kelch_KLHDC2_KLHL20_DRC7"/>
    <property type="match status" value="1"/>
</dbReference>
<dbReference type="EMBL" id="MRZV01000148">
    <property type="protein sequence ID" value="PIK57248.1"/>
    <property type="molecule type" value="Genomic_DNA"/>
</dbReference>
<keyword evidence="1" id="KW-0880">Kelch repeat</keyword>
<dbReference type="InterPro" id="IPR052456">
    <property type="entry name" value="CTLH_complex_component"/>
</dbReference>
<reference evidence="2 3" key="1">
    <citation type="journal article" date="2017" name="PLoS Biol.">
        <title>The sea cucumber genome provides insights into morphological evolution and visceral regeneration.</title>
        <authorList>
            <person name="Zhang X."/>
            <person name="Sun L."/>
            <person name="Yuan J."/>
            <person name="Sun Y."/>
            <person name="Gao Y."/>
            <person name="Zhang L."/>
            <person name="Li S."/>
            <person name="Dai H."/>
            <person name="Hamel J.F."/>
            <person name="Liu C."/>
            <person name="Yu Y."/>
            <person name="Liu S."/>
            <person name="Lin W."/>
            <person name="Guo K."/>
            <person name="Jin S."/>
            <person name="Xu P."/>
            <person name="Storey K.B."/>
            <person name="Huan P."/>
            <person name="Zhang T."/>
            <person name="Zhou Y."/>
            <person name="Zhang J."/>
            <person name="Lin C."/>
            <person name="Li X."/>
            <person name="Xing L."/>
            <person name="Huo D."/>
            <person name="Sun M."/>
            <person name="Wang L."/>
            <person name="Mercier A."/>
            <person name="Li F."/>
            <person name="Yang H."/>
            <person name="Xiang J."/>
        </authorList>
    </citation>
    <scope>NUCLEOTIDE SEQUENCE [LARGE SCALE GENOMIC DNA]</scope>
    <source>
        <strain evidence="2">Shaxun</strain>
        <tissue evidence="2">Muscle</tissue>
    </source>
</reference>
<name>A0A2G8LAF3_STIJA</name>
<dbReference type="AlphaFoldDB" id="A0A2G8LAF3"/>
<proteinExistence type="predicted"/>
<dbReference type="Gene3D" id="2.120.10.80">
    <property type="entry name" value="Kelch-type beta propeller"/>
    <property type="match status" value="2"/>
</dbReference>
<organism evidence="2 3">
    <name type="scientific">Stichopus japonicus</name>
    <name type="common">Sea cucumber</name>
    <dbReference type="NCBI Taxonomy" id="307972"/>
    <lineage>
        <taxon>Eukaryota</taxon>
        <taxon>Metazoa</taxon>
        <taxon>Echinodermata</taxon>
        <taxon>Eleutherozoa</taxon>
        <taxon>Echinozoa</taxon>
        <taxon>Holothuroidea</taxon>
        <taxon>Aspidochirotacea</taxon>
        <taxon>Aspidochirotida</taxon>
        <taxon>Stichopodidae</taxon>
        <taxon>Apostichopus</taxon>
    </lineage>
</organism>
<gene>
    <name evidence="2" type="ORF">BSL78_05818</name>
</gene>
<dbReference type="InterPro" id="IPR015915">
    <property type="entry name" value="Kelch-typ_b-propeller"/>
</dbReference>
<dbReference type="PANTHER" id="PTHR15526">
    <property type="entry name" value="MUSKELIN"/>
    <property type="match status" value="1"/>
</dbReference>
<dbReference type="SUPFAM" id="SSF117281">
    <property type="entry name" value="Kelch motif"/>
    <property type="match status" value="1"/>
</dbReference>
<sequence length="473" mass="54337">MRGGHQMCIDPDAEMLYLLGGWDGKSDLGDFWSYDINSNRWNCISADSSKEDGPSPRSCFKLCIDTNKKQIYTLGRYMDSNMRKLIPLKSDFYVYDIEANKWTLICDDTASYGGPRLIFDHQMCMDPVNSVIYVFGGRILFSGPSDSLTDERPTEGSFSGLYSYHIPTNTWTLLRPDIEATANGQQSLKARIGHSMLFHPGNRKLYIFGGQRGKECLSDFFSYDLDTGEVEIILDGFKKDDPGAPCLGSTQRATIDPELNEIHVLSGMSKDKDRKEGIKNSFWVYYIEQKRWSCVYKNESCDQVYWKKQQHYEPCPRYAHQLVYDHINKKHYLFGGNPGKSAMSKPRLDDFWLLTLRRPTNEQLLRRCLYLLRKTKFLEMAASSPLDALKFLQTEMTQVVDHSNQQEESEFQQLTCNLFKAPGSVVPAHLLNVRASEDNPAFCNQDRAFRYFSQFLSRPHDSAKKEPPGLFIV</sequence>
<dbReference type="GO" id="GO:0005737">
    <property type="term" value="C:cytoplasm"/>
    <property type="evidence" value="ECO:0007669"/>
    <property type="project" value="TreeGrafter"/>
</dbReference>
<dbReference type="Pfam" id="PF01344">
    <property type="entry name" value="Kelch_1"/>
    <property type="match status" value="1"/>
</dbReference>
<protein>
    <submittedName>
        <fullName evidence="2">Putative muskelin isoform X2</fullName>
    </submittedName>
</protein>
<dbReference type="PANTHER" id="PTHR15526:SF5">
    <property type="entry name" value="MUSKELIN"/>
    <property type="match status" value="1"/>
</dbReference>
<dbReference type="OrthoDB" id="10052615at2759"/>